<gene>
    <name evidence="2" type="ORF">Mal48_27050</name>
</gene>
<proteinExistence type="predicted"/>
<keyword evidence="3" id="KW-1185">Reference proteome</keyword>
<dbReference type="AlphaFoldDB" id="A0A517QPB1"/>
<organism evidence="2 3">
    <name type="scientific">Thalassoglobus polymorphus</name>
    <dbReference type="NCBI Taxonomy" id="2527994"/>
    <lineage>
        <taxon>Bacteria</taxon>
        <taxon>Pseudomonadati</taxon>
        <taxon>Planctomycetota</taxon>
        <taxon>Planctomycetia</taxon>
        <taxon>Planctomycetales</taxon>
        <taxon>Planctomycetaceae</taxon>
        <taxon>Thalassoglobus</taxon>
    </lineage>
</organism>
<protein>
    <recommendedName>
        <fullName evidence="4">NADH:quinone oxidoreductase/Mrp antiporter membrane subunit domain-containing protein</fullName>
    </recommendedName>
</protein>
<feature type="transmembrane region" description="Helical" evidence="1">
    <location>
        <begin position="177"/>
        <end position="199"/>
    </location>
</feature>
<accession>A0A517QPB1</accession>
<dbReference type="EMBL" id="CP036267">
    <property type="protein sequence ID" value="QDT33452.1"/>
    <property type="molecule type" value="Genomic_DNA"/>
</dbReference>
<dbReference type="KEGG" id="tpol:Mal48_27050"/>
<sequence>MTPLYFSIFLSAISLVVGISLLVTAFWGETHASLRFLSIHRLLIARVASMVSFAFLSVAAVAVQLQRSAEEIFRNFSFIQFENGQSLVFLHDPLSLFWLLFSSGVTSLFLFRDRSSSKPEESAEGLSCFLGLLLVSHFLFLSCDGLTQWLLLGLSNWLFVGLVLLNSKTRDPVRAQILVSLTVADLFWMLGLLGIYFITGTFQIPFLTEPGAFEGLSELATALMTTSVLSLMVALVIRLGMFPLMTWSNDCLKSELRTVSLLIFPVSLGGFLLFRWQAVLTVFPEPRTLLIGLAGLSAVLLPLSGLFFTGRSRMIRMMSVPVSFVAIGLAAESQLWPQMAALFAGTVILTVTLLLTEDQAPSPLRVGMKWGMVVILLCGTTGVEAVLQSLRVIGENSSIHVPPVMLPLMVLSLGLFVFGVRNVLAPRPEEMGEHSSEERTLVLAVGCLMLVCVSFIPFFISPEFSSPFSSFRFLAPMITVPVVVSGIFISMKLHKQTQSATPELGSLVRLCQNDYYLETILERGIVIPLEIVASLIHLFDKFMLRGLMSLLPSWGQREVSETSKLIEEDNSPSLQVGYMLLATAVLVAVVFMGS</sequence>
<feature type="transmembrane region" description="Helical" evidence="1">
    <location>
        <begin position="288"/>
        <end position="308"/>
    </location>
</feature>
<dbReference type="Proteomes" id="UP000315724">
    <property type="component" value="Chromosome"/>
</dbReference>
<feature type="transmembrane region" description="Helical" evidence="1">
    <location>
        <begin position="47"/>
        <end position="65"/>
    </location>
</feature>
<feature type="transmembrane region" description="Helical" evidence="1">
    <location>
        <begin position="219"/>
        <end position="237"/>
    </location>
</feature>
<reference evidence="2 3" key="1">
    <citation type="submission" date="2019-02" db="EMBL/GenBank/DDBJ databases">
        <title>Deep-cultivation of Planctomycetes and their phenomic and genomic characterization uncovers novel biology.</title>
        <authorList>
            <person name="Wiegand S."/>
            <person name="Jogler M."/>
            <person name="Boedeker C."/>
            <person name="Pinto D."/>
            <person name="Vollmers J."/>
            <person name="Rivas-Marin E."/>
            <person name="Kohn T."/>
            <person name="Peeters S.H."/>
            <person name="Heuer A."/>
            <person name="Rast P."/>
            <person name="Oberbeckmann S."/>
            <person name="Bunk B."/>
            <person name="Jeske O."/>
            <person name="Meyerdierks A."/>
            <person name="Storesund J.E."/>
            <person name="Kallscheuer N."/>
            <person name="Luecker S."/>
            <person name="Lage O.M."/>
            <person name="Pohl T."/>
            <person name="Merkel B.J."/>
            <person name="Hornburger P."/>
            <person name="Mueller R.-W."/>
            <person name="Bruemmer F."/>
            <person name="Labrenz M."/>
            <person name="Spormann A.M."/>
            <person name="Op den Camp H."/>
            <person name="Overmann J."/>
            <person name="Amann R."/>
            <person name="Jetten M.S.M."/>
            <person name="Mascher T."/>
            <person name="Medema M.H."/>
            <person name="Devos D.P."/>
            <person name="Kaster A.-K."/>
            <person name="Ovreas L."/>
            <person name="Rohde M."/>
            <person name="Galperin M.Y."/>
            <person name="Jogler C."/>
        </authorList>
    </citation>
    <scope>NUCLEOTIDE SEQUENCE [LARGE SCALE GENOMIC DNA]</scope>
    <source>
        <strain evidence="2 3">Mal48</strain>
    </source>
</reference>
<name>A0A517QPB1_9PLAN</name>
<feature type="transmembrane region" description="Helical" evidence="1">
    <location>
        <begin position="123"/>
        <end position="140"/>
    </location>
</feature>
<feature type="transmembrane region" description="Helical" evidence="1">
    <location>
        <begin position="6"/>
        <end position="27"/>
    </location>
</feature>
<feature type="transmembrane region" description="Helical" evidence="1">
    <location>
        <begin position="146"/>
        <end position="165"/>
    </location>
</feature>
<feature type="transmembrane region" description="Helical" evidence="1">
    <location>
        <begin position="473"/>
        <end position="494"/>
    </location>
</feature>
<evidence type="ECO:0000313" key="3">
    <source>
        <dbReference type="Proteomes" id="UP000315724"/>
    </source>
</evidence>
<keyword evidence="1" id="KW-1133">Transmembrane helix</keyword>
<feature type="transmembrane region" description="Helical" evidence="1">
    <location>
        <begin position="441"/>
        <end position="461"/>
    </location>
</feature>
<keyword evidence="1" id="KW-0812">Transmembrane</keyword>
<evidence type="ECO:0000313" key="2">
    <source>
        <dbReference type="EMBL" id="QDT33452.1"/>
    </source>
</evidence>
<feature type="transmembrane region" description="Helical" evidence="1">
    <location>
        <begin position="258"/>
        <end position="276"/>
    </location>
</feature>
<feature type="transmembrane region" description="Helical" evidence="1">
    <location>
        <begin position="576"/>
        <end position="593"/>
    </location>
</feature>
<keyword evidence="1" id="KW-0472">Membrane</keyword>
<evidence type="ECO:0008006" key="4">
    <source>
        <dbReference type="Google" id="ProtNLM"/>
    </source>
</evidence>
<feature type="transmembrane region" description="Helical" evidence="1">
    <location>
        <begin position="368"/>
        <end position="387"/>
    </location>
</feature>
<feature type="transmembrane region" description="Helical" evidence="1">
    <location>
        <begin position="399"/>
        <end position="420"/>
    </location>
</feature>
<evidence type="ECO:0000256" key="1">
    <source>
        <dbReference type="SAM" id="Phobius"/>
    </source>
</evidence>
<feature type="transmembrane region" description="Helical" evidence="1">
    <location>
        <begin position="94"/>
        <end position="111"/>
    </location>
</feature>